<feature type="binding site" evidence="5">
    <location>
        <position position="205"/>
    </location>
    <ligand>
        <name>Zn(2+)</name>
        <dbReference type="ChEBI" id="CHEBI:29105"/>
    </ligand>
</feature>
<dbReference type="Pfam" id="PF03006">
    <property type="entry name" value="HlyIII"/>
    <property type="match status" value="1"/>
</dbReference>
<dbReference type="GO" id="GO:0046872">
    <property type="term" value="F:metal ion binding"/>
    <property type="evidence" value="ECO:0007669"/>
    <property type="project" value="UniProtKB-KW"/>
</dbReference>
<organism evidence="7 8">
    <name type="scientific">Candidatus Enterocola intestinipullorum</name>
    <dbReference type="NCBI Taxonomy" id="2840783"/>
    <lineage>
        <taxon>Bacteria</taxon>
        <taxon>Pseudomonadati</taxon>
        <taxon>Bacteroidota</taxon>
        <taxon>Bacteroidia</taxon>
        <taxon>Bacteroidales</taxon>
        <taxon>Candidatus Enterocola</taxon>
    </lineage>
</organism>
<dbReference type="PANTHER" id="PTHR20855:SF3">
    <property type="entry name" value="LD03007P"/>
    <property type="match status" value="1"/>
</dbReference>
<keyword evidence="5" id="KW-0479">Metal-binding</keyword>
<name>A0A9D9EFF1_9BACT</name>
<dbReference type="PANTHER" id="PTHR20855">
    <property type="entry name" value="ADIPOR/PROGESTIN RECEPTOR-RELATED"/>
    <property type="match status" value="1"/>
</dbReference>
<feature type="transmembrane region" description="Helical" evidence="6">
    <location>
        <begin position="151"/>
        <end position="168"/>
    </location>
</feature>
<sequence>MSTVVKKTKRNKSGLFYSKKEEYINSFSHIAGAVGCIAACGVYLQRCHAHGDKWAVAGMWLMLAGMLFSYLSSSVYHSLKHHNPLKKRFRQFDHAAIYWHIAGCYSPITLTVLREQGAWGWSLFAFVWLCTIAGTIVSFREMETHSHIETVCYVVMGLSVVVAFKPLYSISPSAVYWILAEGFFDIAGAAIYSFKSIRYAHSIFHFFILAASVCHFVAVWQVFNVYFV</sequence>
<comment type="caution">
    <text evidence="7">The sequence shown here is derived from an EMBL/GenBank/DDBJ whole genome shotgun (WGS) entry which is preliminary data.</text>
</comment>
<evidence type="ECO:0000256" key="3">
    <source>
        <dbReference type="ARBA" id="ARBA00022989"/>
    </source>
</evidence>
<dbReference type="GO" id="GO:0016020">
    <property type="term" value="C:membrane"/>
    <property type="evidence" value="ECO:0007669"/>
    <property type="project" value="UniProtKB-SubCell"/>
</dbReference>
<keyword evidence="4 6" id="KW-0472">Membrane</keyword>
<feature type="transmembrane region" description="Helical" evidence="6">
    <location>
        <begin position="119"/>
        <end position="139"/>
    </location>
</feature>
<dbReference type="Proteomes" id="UP000823637">
    <property type="component" value="Unassembled WGS sequence"/>
</dbReference>
<evidence type="ECO:0000256" key="6">
    <source>
        <dbReference type="SAM" id="Phobius"/>
    </source>
</evidence>
<dbReference type="EMBL" id="JADIMR010000041">
    <property type="protein sequence ID" value="MBO8446704.1"/>
    <property type="molecule type" value="Genomic_DNA"/>
</dbReference>
<reference evidence="7" key="1">
    <citation type="submission" date="2020-10" db="EMBL/GenBank/DDBJ databases">
        <authorList>
            <person name="Gilroy R."/>
        </authorList>
    </citation>
    <scope>NUCLEOTIDE SEQUENCE</scope>
    <source>
        <strain evidence="7">D3-1215</strain>
    </source>
</reference>
<keyword evidence="5" id="KW-0862">Zinc</keyword>
<feature type="transmembrane region" description="Helical" evidence="6">
    <location>
        <begin position="23"/>
        <end position="44"/>
    </location>
</feature>
<feature type="transmembrane region" description="Helical" evidence="6">
    <location>
        <begin position="206"/>
        <end position="227"/>
    </location>
</feature>
<evidence type="ECO:0000313" key="8">
    <source>
        <dbReference type="Proteomes" id="UP000823637"/>
    </source>
</evidence>
<comment type="subcellular location">
    <subcellularLocation>
        <location evidence="1">Membrane</location>
        <topology evidence="1">Multi-pass membrane protein</topology>
    </subcellularLocation>
</comment>
<feature type="binding site" evidence="5">
    <location>
        <position position="77"/>
    </location>
    <ligand>
        <name>Zn(2+)</name>
        <dbReference type="ChEBI" id="CHEBI:29105"/>
    </ligand>
</feature>
<gene>
    <name evidence="7" type="ORF">IAC32_03030</name>
</gene>
<dbReference type="InterPro" id="IPR004254">
    <property type="entry name" value="AdipoR/HlyIII-related"/>
</dbReference>
<feature type="transmembrane region" description="Helical" evidence="6">
    <location>
        <begin position="56"/>
        <end position="76"/>
    </location>
</feature>
<protein>
    <submittedName>
        <fullName evidence="7">Hemolysin III family protein</fullName>
    </submittedName>
</protein>
<feature type="transmembrane region" description="Helical" evidence="6">
    <location>
        <begin position="174"/>
        <end position="194"/>
    </location>
</feature>
<evidence type="ECO:0000256" key="1">
    <source>
        <dbReference type="ARBA" id="ARBA00004141"/>
    </source>
</evidence>
<dbReference type="AlphaFoldDB" id="A0A9D9EFF1"/>
<feature type="transmembrane region" description="Helical" evidence="6">
    <location>
        <begin position="96"/>
        <end position="113"/>
    </location>
</feature>
<keyword evidence="3 6" id="KW-1133">Transmembrane helix</keyword>
<evidence type="ECO:0000256" key="2">
    <source>
        <dbReference type="ARBA" id="ARBA00022692"/>
    </source>
</evidence>
<evidence type="ECO:0000256" key="5">
    <source>
        <dbReference type="PIRSR" id="PIRSR604254-1"/>
    </source>
</evidence>
<evidence type="ECO:0000256" key="4">
    <source>
        <dbReference type="ARBA" id="ARBA00023136"/>
    </source>
</evidence>
<evidence type="ECO:0000313" key="7">
    <source>
        <dbReference type="EMBL" id="MBO8446704.1"/>
    </source>
</evidence>
<feature type="binding site" evidence="5">
    <location>
        <position position="201"/>
    </location>
    <ligand>
        <name>Zn(2+)</name>
        <dbReference type="ChEBI" id="CHEBI:29105"/>
    </ligand>
</feature>
<proteinExistence type="predicted"/>
<keyword evidence="2 6" id="KW-0812">Transmembrane</keyword>
<reference evidence="7" key="2">
    <citation type="journal article" date="2021" name="PeerJ">
        <title>Extensive microbial diversity within the chicken gut microbiome revealed by metagenomics and culture.</title>
        <authorList>
            <person name="Gilroy R."/>
            <person name="Ravi A."/>
            <person name="Getino M."/>
            <person name="Pursley I."/>
            <person name="Horton D.L."/>
            <person name="Alikhan N.F."/>
            <person name="Baker D."/>
            <person name="Gharbi K."/>
            <person name="Hall N."/>
            <person name="Watson M."/>
            <person name="Adriaenssens E.M."/>
            <person name="Foster-Nyarko E."/>
            <person name="Jarju S."/>
            <person name="Secka A."/>
            <person name="Antonio M."/>
            <person name="Oren A."/>
            <person name="Chaudhuri R.R."/>
            <person name="La Ragione R."/>
            <person name="Hildebrand F."/>
            <person name="Pallen M.J."/>
        </authorList>
    </citation>
    <scope>NUCLEOTIDE SEQUENCE</scope>
    <source>
        <strain evidence="7">D3-1215</strain>
    </source>
</reference>
<accession>A0A9D9EFF1</accession>